<sequence length="303" mass="34440">MSDQPKDAENCSDHPIIRARAVLMSEEEEQEEMSPEKILGVYEGGRNSVTGEREGQGVNRFPNGDIYKGEYKKGVRQGPGKYFWKKPVAKYSGTYENHKKEGYGLMKYPDGSSYDGQFHEGKRHGDGTYTYANGDVYVGQWENGKKHGKGTHTFKQDGNQYIGVWRAGQIIRGVWKIKDGSYYVGQFEKQRPNIEGRYVMVNGNSITGTFKEETKSFEVPVEKEPSEQAEEAEEQAEEANEPQMRKVEKISLRQFIPQVLSQSTASTVETDFDIQIQEGELDLPPEPEPKKEGEEEEEQAEEQ</sequence>
<feature type="compositionally biased region" description="Basic and acidic residues" evidence="2">
    <location>
        <begin position="214"/>
        <end position="226"/>
    </location>
</feature>
<dbReference type="EMBL" id="JARBJD010000093">
    <property type="protein sequence ID" value="KAK2953308.1"/>
    <property type="molecule type" value="Genomic_DNA"/>
</dbReference>
<evidence type="ECO:0000256" key="1">
    <source>
        <dbReference type="ARBA" id="ARBA00022737"/>
    </source>
</evidence>
<feature type="region of interest" description="Disordered" evidence="2">
    <location>
        <begin position="214"/>
        <end position="245"/>
    </location>
</feature>
<feature type="region of interest" description="Disordered" evidence="2">
    <location>
        <begin position="276"/>
        <end position="303"/>
    </location>
</feature>
<reference evidence="3 4" key="1">
    <citation type="journal article" date="2022" name="bioRxiv">
        <title>Genomics of Preaxostyla Flagellates Illuminates Evolutionary Transitions and the Path Towards Mitochondrial Loss.</title>
        <authorList>
            <person name="Novak L.V.F."/>
            <person name="Treitli S.C."/>
            <person name="Pyrih J."/>
            <person name="Halakuc P."/>
            <person name="Pipaliya S.V."/>
            <person name="Vacek V."/>
            <person name="Brzon O."/>
            <person name="Soukal P."/>
            <person name="Eme L."/>
            <person name="Dacks J.B."/>
            <person name="Karnkowska A."/>
            <person name="Elias M."/>
            <person name="Hampl V."/>
        </authorList>
    </citation>
    <scope>NUCLEOTIDE SEQUENCE [LARGE SCALE GENOMIC DNA]</scope>
    <source>
        <strain evidence="3">NAU3</strain>
        <tissue evidence="3">Gut</tissue>
    </source>
</reference>
<protein>
    <submittedName>
        <fullName evidence="3">Phosphatidylinositol 4-phosphate 5-kinase 5</fullName>
        <ecNumber evidence="3">2.7.1.68</ecNumber>
    </submittedName>
</protein>
<evidence type="ECO:0000256" key="2">
    <source>
        <dbReference type="SAM" id="MobiDB-lite"/>
    </source>
</evidence>
<dbReference type="EC" id="2.7.1.68" evidence="3"/>
<keyword evidence="3" id="KW-0808">Transferase</keyword>
<keyword evidence="1" id="KW-0677">Repeat</keyword>
<dbReference type="PANTHER" id="PTHR43215">
    <property type="entry name" value="RADIAL SPOKE HEAD 1 HOMOLOG"/>
    <property type="match status" value="1"/>
</dbReference>
<proteinExistence type="predicted"/>
<dbReference type="Proteomes" id="UP001281761">
    <property type="component" value="Unassembled WGS sequence"/>
</dbReference>
<dbReference type="InterPro" id="IPR003409">
    <property type="entry name" value="MORN"/>
</dbReference>
<evidence type="ECO:0000313" key="4">
    <source>
        <dbReference type="Proteomes" id="UP001281761"/>
    </source>
</evidence>
<dbReference type="Gene3D" id="2.20.110.10">
    <property type="entry name" value="Histone H3 K4-specific methyltransferase SET7/9 N-terminal domain"/>
    <property type="match status" value="2"/>
</dbReference>
<gene>
    <name evidence="3" type="ORF">BLNAU_11771</name>
</gene>
<keyword evidence="4" id="KW-1185">Reference proteome</keyword>
<evidence type="ECO:0000313" key="3">
    <source>
        <dbReference type="EMBL" id="KAK2953308.1"/>
    </source>
</evidence>
<accession>A0ABQ9XLL5</accession>
<dbReference type="PANTHER" id="PTHR43215:SF14">
    <property type="entry name" value="RADIAL SPOKE HEAD 1 HOMOLOG"/>
    <property type="match status" value="1"/>
</dbReference>
<feature type="region of interest" description="Disordered" evidence="2">
    <location>
        <begin position="25"/>
        <end position="61"/>
    </location>
</feature>
<feature type="compositionally biased region" description="Acidic residues" evidence="2">
    <location>
        <begin position="227"/>
        <end position="240"/>
    </location>
</feature>
<dbReference type="SUPFAM" id="SSF82185">
    <property type="entry name" value="Histone H3 K4-specific methyltransferase SET7/9 N-terminal domain"/>
    <property type="match status" value="1"/>
</dbReference>
<comment type="caution">
    <text evidence="3">The sequence shown here is derived from an EMBL/GenBank/DDBJ whole genome shotgun (WGS) entry which is preliminary data.</text>
</comment>
<name>A0ABQ9XLL5_9EUKA</name>
<dbReference type="SMART" id="SM00698">
    <property type="entry name" value="MORN"/>
    <property type="match status" value="5"/>
</dbReference>
<dbReference type="GO" id="GO:0016308">
    <property type="term" value="F:1-phosphatidylinositol-4-phosphate 5-kinase activity"/>
    <property type="evidence" value="ECO:0007669"/>
    <property type="project" value="UniProtKB-EC"/>
</dbReference>
<organism evidence="3 4">
    <name type="scientific">Blattamonas nauphoetae</name>
    <dbReference type="NCBI Taxonomy" id="2049346"/>
    <lineage>
        <taxon>Eukaryota</taxon>
        <taxon>Metamonada</taxon>
        <taxon>Preaxostyla</taxon>
        <taxon>Oxymonadida</taxon>
        <taxon>Blattamonas</taxon>
    </lineage>
</organism>
<feature type="compositionally biased region" description="Acidic residues" evidence="2">
    <location>
        <begin position="294"/>
        <end position="303"/>
    </location>
</feature>
<dbReference type="Pfam" id="PF02493">
    <property type="entry name" value="MORN"/>
    <property type="match status" value="5"/>
</dbReference>